<dbReference type="Pfam" id="PF00041">
    <property type="entry name" value="fn3"/>
    <property type="match status" value="1"/>
</dbReference>
<dbReference type="Proteomes" id="UP000472273">
    <property type="component" value="Unplaced"/>
</dbReference>
<dbReference type="FunFam" id="2.60.40.10:FF:000136">
    <property type="entry name" value="Ciliary neurotrophic factor receptor alpha"/>
    <property type="match status" value="1"/>
</dbReference>
<dbReference type="OMA" id="CEVNPER"/>
<dbReference type="Gene3D" id="2.60.40.10">
    <property type="entry name" value="Immunoglobulins"/>
    <property type="match status" value="1"/>
</dbReference>
<evidence type="ECO:0000313" key="7">
    <source>
        <dbReference type="Proteomes" id="UP000472273"/>
    </source>
</evidence>
<feature type="domain" description="Fibronectin type-III" evidence="5">
    <location>
        <begin position="144"/>
        <end position="243"/>
    </location>
</feature>
<evidence type="ECO:0000259" key="5">
    <source>
        <dbReference type="PROSITE" id="PS50853"/>
    </source>
</evidence>
<dbReference type="PROSITE" id="PS50853">
    <property type="entry name" value="FN3"/>
    <property type="match status" value="1"/>
</dbReference>
<dbReference type="InterPro" id="IPR003961">
    <property type="entry name" value="FN3_dom"/>
</dbReference>
<dbReference type="Ensembl" id="ENSPTXT00000014610.1">
    <property type="protein sequence ID" value="ENSPTXP00000014161.1"/>
    <property type="gene ID" value="ENSPTXG00000009830.1"/>
</dbReference>
<comment type="similarity">
    <text evidence="1">Belongs to the type I cytokine receptor family. Type 3 subfamily.</text>
</comment>
<reference evidence="6" key="1">
    <citation type="submission" date="2025-08" db="UniProtKB">
        <authorList>
            <consortium name="Ensembl"/>
        </authorList>
    </citation>
    <scope>IDENTIFICATION</scope>
</reference>
<accession>A0A670YZK4</accession>
<dbReference type="InterPro" id="IPR036116">
    <property type="entry name" value="FN3_sf"/>
</dbReference>
<dbReference type="GeneTree" id="ENSGT00940000160050"/>
<keyword evidence="3" id="KW-0677">Repeat</keyword>
<evidence type="ECO:0000256" key="4">
    <source>
        <dbReference type="ARBA" id="ARBA00023180"/>
    </source>
</evidence>
<keyword evidence="2" id="KW-0732">Signal</keyword>
<gene>
    <name evidence="6" type="primary">EBI3</name>
</gene>
<evidence type="ECO:0000256" key="2">
    <source>
        <dbReference type="ARBA" id="ARBA00022729"/>
    </source>
</evidence>
<keyword evidence="4" id="KW-0325">Glycoprotein</keyword>
<dbReference type="GO" id="GO:0016020">
    <property type="term" value="C:membrane"/>
    <property type="evidence" value="ECO:0007669"/>
    <property type="project" value="InterPro"/>
</dbReference>
<dbReference type="InterPro" id="IPR056621">
    <property type="entry name" value="FN3_IL27B_N"/>
</dbReference>
<dbReference type="PANTHER" id="PTHR48483">
    <property type="entry name" value="INTERLEUKIN-27 SUBUNIT BETA"/>
    <property type="match status" value="1"/>
</dbReference>
<proteinExistence type="inferred from homology"/>
<dbReference type="SUPFAM" id="SSF49265">
    <property type="entry name" value="Fibronectin type III"/>
    <property type="match status" value="2"/>
</dbReference>
<evidence type="ECO:0000256" key="1">
    <source>
        <dbReference type="ARBA" id="ARBA00010890"/>
    </source>
</evidence>
<dbReference type="InterPro" id="IPR003530">
    <property type="entry name" value="Hematopoietin_rcpt_L_F3_CS"/>
</dbReference>
<dbReference type="SMART" id="SM00060">
    <property type="entry name" value="FN3"/>
    <property type="match status" value="1"/>
</dbReference>
<dbReference type="CDD" id="cd00063">
    <property type="entry name" value="FN3"/>
    <property type="match status" value="1"/>
</dbReference>
<organism evidence="6 7">
    <name type="scientific">Pseudonaja textilis</name>
    <name type="common">Eastern brown snake</name>
    <dbReference type="NCBI Taxonomy" id="8673"/>
    <lineage>
        <taxon>Eukaryota</taxon>
        <taxon>Metazoa</taxon>
        <taxon>Chordata</taxon>
        <taxon>Craniata</taxon>
        <taxon>Vertebrata</taxon>
        <taxon>Euteleostomi</taxon>
        <taxon>Lepidosauria</taxon>
        <taxon>Squamata</taxon>
        <taxon>Bifurcata</taxon>
        <taxon>Unidentata</taxon>
        <taxon>Episquamata</taxon>
        <taxon>Toxicofera</taxon>
        <taxon>Serpentes</taxon>
        <taxon>Colubroidea</taxon>
        <taxon>Elapidae</taxon>
        <taxon>Hydrophiinae</taxon>
        <taxon>Pseudonaja</taxon>
    </lineage>
</organism>
<dbReference type="InterPro" id="IPR053073">
    <property type="entry name" value="IL11/IL27_subunit_beta"/>
</dbReference>
<dbReference type="PANTHER" id="PTHR48483:SF2">
    <property type="entry name" value="INTERLEUKIN-27 SUBUNIT BETA"/>
    <property type="match status" value="1"/>
</dbReference>
<dbReference type="AlphaFoldDB" id="A0A670YZK4"/>
<keyword evidence="7" id="KW-1185">Reference proteome</keyword>
<name>A0A670YZK4_PSETE</name>
<evidence type="ECO:0000313" key="6">
    <source>
        <dbReference type="Ensembl" id="ENSPTXP00000014161.1"/>
    </source>
</evidence>
<dbReference type="PROSITE" id="PS01354">
    <property type="entry name" value="HEMATOPO_REC_L_F3"/>
    <property type="match status" value="1"/>
</dbReference>
<dbReference type="Pfam" id="PF24031">
    <property type="entry name" value="FN3_IL27B_N"/>
    <property type="match status" value="1"/>
</dbReference>
<protein>
    <submittedName>
        <fullName evidence="6">Epstein-Barr virus induced 3</fullName>
    </submittedName>
</protein>
<reference evidence="6" key="2">
    <citation type="submission" date="2025-09" db="UniProtKB">
        <authorList>
            <consortium name="Ensembl"/>
        </authorList>
    </citation>
    <scope>IDENTIFICATION</scope>
</reference>
<evidence type="ECO:0000256" key="3">
    <source>
        <dbReference type="ARBA" id="ARBA00022737"/>
    </source>
</evidence>
<dbReference type="GO" id="GO:0004896">
    <property type="term" value="F:cytokine receptor activity"/>
    <property type="evidence" value="ECO:0007669"/>
    <property type="project" value="Ensembl"/>
</dbReference>
<sequence length="244" mass="27185">MREGKEGAKITGSHQTWVGVVVVGSRDWVGETQDLGHAHLGFCGPPGVFSFVRNRSKWLFRVLKVADSWTRPTQVPASLLRRHGLRGDVHRCDPAVAGSHSCSLTLLQMFSTDPYVLNVTAVNPLGTASDFFLVSLDQIIQPDPPENVTVSPIPGKKKMLLVRWEAPSSWLYPEYFPLQYIIRYSRDGSRLSRTTRPIEQTSFNLTGIRSGVTYHIQVAAKDFLDNGEYSAWSLPASGTSWEPE</sequence>
<dbReference type="InterPro" id="IPR013783">
    <property type="entry name" value="Ig-like_fold"/>
</dbReference>